<evidence type="ECO:0000313" key="3">
    <source>
        <dbReference type="EMBL" id="QJH98662.1"/>
    </source>
</evidence>
<proteinExistence type="predicted"/>
<organism evidence="1">
    <name type="scientific">viral metagenome</name>
    <dbReference type="NCBI Taxonomy" id="1070528"/>
    <lineage>
        <taxon>unclassified sequences</taxon>
        <taxon>metagenomes</taxon>
        <taxon>organismal metagenomes</taxon>
    </lineage>
</organism>
<evidence type="ECO:0000313" key="1">
    <source>
        <dbReference type="EMBL" id="QJA49162.1"/>
    </source>
</evidence>
<dbReference type="EMBL" id="MT144121">
    <property type="protein sequence ID" value="QJA49162.1"/>
    <property type="molecule type" value="Genomic_DNA"/>
</dbReference>
<protein>
    <submittedName>
        <fullName evidence="1">Uncharacterized protein</fullName>
    </submittedName>
</protein>
<dbReference type="EMBL" id="MT144746">
    <property type="protein sequence ID" value="QJH98662.1"/>
    <property type="molecule type" value="Genomic_DNA"/>
</dbReference>
<name>A0A6H1ZNW5_9ZZZZ</name>
<reference evidence="1" key="1">
    <citation type="submission" date="2020-03" db="EMBL/GenBank/DDBJ databases">
        <title>The deep terrestrial virosphere.</title>
        <authorList>
            <person name="Holmfeldt K."/>
            <person name="Nilsson E."/>
            <person name="Simone D."/>
            <person name="Lopez-Fernandez M."/>
            <person name="Wu X."/>
            <person name="de Brujin I."/>
            <person name="Lundin D."/>
            <person name="Andersson A."/>
            <person name="Bertilsson S."/>
            <person name="Dopson M."/>
        </authorList>
    </citation>
    <scope>NUCLEOTIDE SEQUENCE</scope>
    <source>
        <strain evidence="2">MM415A00786</strain>
        <strain evidence="1">TM448A01242</strain>
        <strain evidence="3">TM448B01362</strain>
    </source>
</reference>
<dbReference type="AlphaFoldDB" id="A0A6H1ZNW5"/>
<evidence type="ECO:0000313" key="2">
    <source>
        <dbReference type="EMBL" id="QJA80047.1"/>
    </source>
</evidence>
<dbReference type="EMBL" id="MT142404">
    <property type="protein sequence ID" value="QJA80047.1"/>
    <property type="molecule type" value="Genomic_DNA"/>
</dbReference>
<gene>
    <name evidence="2" type="ORF">MM415A00786_0015</name>
    <name evidence="1" type="ORF">TM448A01242_0006</name>
    <name evidence="3" type="ORF">TM448B01362_0007</name>
</gene>
<accession>A0A6H1ZNW5</accession>
<sequence length="144" mass="15101">MASVPSNKLKFLLASKVVDFANDSFKIILMASGFVFNRDTHHGYADVSGSELPTANGYTANTKVLTGVAVTEDDADDRCEITWANVQWTATGGSIGPTPGAIIFDDTVITPLADPIVGYIDFGGDQTQADGGTATVSNVEVRLA</sequence>